<protein>
    <recommendedName>
        <fullName evidence="3">histidine kinase</fullName>
        <ecNumber evidence="3">2.7.13.3</ecNumber>
    </recommendedName>
</protein>
<dbReference type="Pfam" id="PF13756">
    <property type="entry name" value="Stimulus_sens_1"/>
    <property type="match status" value="1"/>
</dbReference>
<dbReference type="CDD" id="cd06225">
    <property type="entry name" value="HAMP"/>
    <property type="match status" value="1"/>
</dbReference>
<evidence type="ECO:0000256" key="11">
    <source>
        <dbReference type="SAM" id="Phobius"/>
    </source>
</evidence>
<keyword evidence="6 11" id="KW-0812">Transmembrane</keyword>
<dbReference type="GO" id="GO:0000155">
    <property type="term" value="F:phosphorelay sensor kinase activity"/>
    <property type="evidence" value="ECO:0007669"/>
    <property type="project" value="InterPro"/>
</dbReference>
<dbReference type="InterPro" id="IPR025908">
    <property type="entry name" value="Sensor_TM1"/>
</dbReference>
<dbReference type="Gene3D" id="3.30.565.10">
    <property type="entry name" value="Histidine kinase-like ATPase, C-terminal domain"/>
    <property type="match status" value="1"/>
</dbReference>
<dbReference type="GO" id="GO:0016020">
    <property type="term" value="C:membrane"/>
    <property type="evidence" value="ECO:0007669"/>
    <property type="project" value="UniProtKB-SubCell"/>
</dbReference>
<comment type="catalytic activity">
    <reaction evidence="1">
        <text>ATP + protein L-histidine = ADP + protein N-phospho-L-histidine.</text>
        <dbReference type="EC" id="2.7.13.3"/>
    </reaction>
</comment>
<sequence length="620" mass="68252">MGGGGIPAGMEAARGRSKELTAVAQNSLDKELDDQDGRPGPRPVRSYWTYPFKLIRRIFGNAVFSSLTRRILFFNLVALVVLVAGILYLNQFREGLIDARVESLLTQGEIIAGAISASASVDTNSITVDPEKLLELQAGQSITPLPNDEDLDFPINPERVAPVLRRLISPARVRARIYDTDANLLLDSRHLYTQGQVLRFDLPPVEPEESSFFDRFSAWFNRVLQPGNLPEYKEAPGGDGSIYPEVMNALTGVRGAVVRVTDKGELIVSVAVPVQRFRAVLGVLLLSTQAGDIDKIVHAERLAIMRVFGVAALGNVFLSLLLSSTIANPLRRLSAAAIRVRRGGAKEREEIPDFSSRQDEIGNLSVAIREMTTALYDRIDAIESFAADVSHELKNPLTSLRSAVETLPLARTDESKKRLMDVIQHDVRRLDRLISDISDASRLDAELARSDAKTVDLEKVLGDLVDISRQVRSNKKPVILDFVVDRNDNPKARFDISGYELRIGQIITNLIENARSFVPEQGGRIVVRLSNGRNGRRIVRIEDNGPGIQAEDIDRIFERFYTDRPASEGFGQNSGLGLSISRQIAEAHGGTLKAENIIDRGTGEIKGARFILSLPAGRGK</sequence>
<evidence type="ECO:0000259" key="13">
    <source>
        <dbReference type="PROSITE" id="PS50885"/>
    </source>
</evidence>
<dbReference type="PANTHER" id="PTHR45436">
    <property type="entry name" value="SENSOR HISTIDINE KINASE YKOH"/>
    <property type="match status" value="1"/>
</dbReference>
<keyword evidence="15" id="KW-1185">Reference proteome</keyword>
<reference evidence="14 15" key="1">
    <citation type="submission" date="2017-08" db="EMBL/GenBank/DDBJ databases">
        <authorList>
            <person name="de Groot N.N."/>
        </authorList>
    </citation>
    <scope>NUCLEOTIDE SEQUENCE [LARGE SCALE GENOMIC DNA]</scope>
    <source>
        <strain evidence="14 15">JC85</strain>
    </source>
</reference>
<proteinExistence type="predicted"/>
<evidence type="ECO:0000256" key="1">
    <source>
        <dbReference type="ARBA" id="ARBA00000085"/>
    </source>
</evidence>
<dbReference type="Gene3D" id="6.10.340.10">
    <property type="match status" value="1"/>
</dbReference>
<dbReference type="InterPro" id="IPR005467">
    <property type="entry name" value="His_kinase_dom"/>
</dbReference>
<dbReference type="InterPro" id="IPR003594">
    <property type="entry name" value="HATPase_dom"/>
</dbReference>
<evidence type="ECO:0000313" key="14">
    <source>
        <dbReference type="EMBL" id="SOC37173.1"/>
    </source>
</evidence>
<keyword evidence="9" id="KW-0902">Two-component regulatory system</keyword>
<evidence type="ECO:0000256" key="2">
    <source>
        <dbReference type="ARBA" id="ARBA00004370"/>
    </source>
</evidence>
<dbReference type="EC" id="2.7.13.3" evidence="3"/>
<accession>A0A285U628</accession>
<dbReference type="PRINTS" id="PR00344">
    <property type="entry name" value="BCTRLSENSOR"/>
</dbReference>
<dbReference type="InterPro" id="IPR050428">
    <property type="entry name" value="TCS_sensor_his_kinase"/>
</dbReference>
<dbReference type="InterPro" id="IPR036890">
    <property type="entry name" value="HATPase_C_sf"/>
</dbReference>
<name>A0A285U628_9HYPH</name>
<dbReference type="SMART" id="SM00304">
    <property type="entry name" value="HAMP"/>
    <property type="match status" value="1"/>
</dbReference>
<evidence type="ECO:0000313" key="15">
    <source>
        <dbReference type="Proteomes" id="UP000219167"/>
    </source>
</evidence>
<dbReference type="InterPro" id="IPR025919">
    <property type="entry name" value="Stimulus_sens_dom"/>
</dbReference>
<evidence type="ECO:0000256" key="10">
    <source>
        <dbReference type="ARBA" id="ARBA00023136"/>
    </source>
</evidence>
<dbReference type="Pfam" id="PF02518">
    <property type="entry name" value="HATPase_c"/>
    <property type="match status" value="1"/>
</dbReference>
<evidence type="ECO:0000256" key="8">
    <source>
        <dbReference type="ARBA" id="ARBA00022989"/>
    </source>
</evidence>
<evidence type="ECO:0000256" key="4">
    <source>
        <dbReference type="ARBA" id="ARBA00022553"/>
    </source>
</evidence>
<dbReference type="SUPFAM" id="SSF55874">
    <property type="entry name" value="ATPase domain of HSP90 chaperone/DNA topoisomerase II/histidine kinase"/>
    <property type="match status" value="1"/>
</dbReference>
<dbReference type="Pfam" id="PF00672">
    <property type="entry name" value="HAMP"/>
    <property type="match status" value="1"/>
</dbReference>
<evidence type="ECO:0000256" key="9">
    <source>
        <dbReference type="ARBA" id="ARBA00023012"/>
    </source>
</evidence>
<keyword evidence="8 11" id="KW-1133">Transmembrane helix</keyword>
<evidence type="ECO:0000256" key="5">
    <source>
        <dbReference type="ARBA" id="ARBA00022679"/>
    </source>
</evidence>
<dbReference type="PROSITE" id="PS50885">
    <property type="entry name" value="HAMP"/>
    <property type="match status" value="1"/>
</dbReference>
<feature type="domain" description="Histidine kinase" evidence="12">
    <location>
        <begin position="388"/>
        <end position="618"/>
    </location>
</feature>
<evidence type="ECO:0000256" key="6">
    <source>
        <dbReference type="ARBA" id="ARBA00022692"/>
    </source>
</evidence>
<dbReference type="SMART" id="SM00387">
    <property type="entry name" value="HATPase_c"/>
    <property type="match status" value="1"/>
</dbReference>
<dbReference type="InterPro" id="IPR003661">
    <property type="entry name" value="HisK_dim/P_dom"/>
</dbReference>
<feature type="domain" description="HAMP" evidence="13">
    <location>
        <begin position="324"/>
        <end position="380"/>
    </location>
</feature>
<dbReference type="Pfam" id="PF00512">
    <property type="entry name" value="HisKA"/>
    <property type="match status" value="1"/>
</dbReference>
<dbReference type="SUPFAM" id="SSF47384">
    <property type="entry name" value="Homodimeric domain of signal transducing histidine kinase"/>
    <property type="match status" value="1"/>
</dbReference>
<evidence type="ECO:0000259" key="12">
    <source>
        <dbReference type="PROSITE" id="PS50109"/>
    </source>
</evidence>
<keyword evidence="4" id="KW-0597">Phosphoprotein</keyword>
<dbReference type="InterPro" id="IPR004358">
    <property type="entry name" value="Sig_transdc_His_kin-like_C"/>
</dbReference>
<dbReference type="PANTHER" id="PTHR45436:SF5">
    <property type="entry name" value="SENSOR HISTIDINE KINASE TRCS"/>
    <property type="match status" value="1"/>
</dbReference>
<dbReference type="Pfam" id="PF13755">
    <property type="entry name" value="Sensor_TM1"/>
    <property type="match status" value="1"/>
</dbReference>
<keyword evidence="7 14" id="KW-0418">Kinase</keyword>
<keyword evidence="10 11" id="KW-0472">Membrane</keyword>
<dbReference type="SMART" id="SM00388">
    <property type="entry name" value="HisKA"/>
    <property type="match status" value="1"/>
</dbReference>
<organism evidence="14 15">
    <name type="scientific">Rhizobium subbaraonis</name>
    <dbReference type="NCBI Taxonomy" id="908946"/>
    <lineage>
        <taxon>Bacteria</taxon>
        <taxon>Pseudomonadati</taxon>
        <taxon>Pseudomonadota</taxon>
        <taxon>Alphaproteobacteria</taxon>
        <taxon>Hyphomicrobiales</taxon>
        <taxon>Rhizobiaceae</taxon>
        <taxon>Rhizobium/Agrobacterium group</taxon>
        <taxon>Rhizobium</taxon>
    </lineage>
</organism>
<dbReference type="PROSITE" id="PS50109">
    <property type="entry name" value="HIS_KIN"/>
    <property type="match status" value="1"/>
</dbReference>
<dbReference type="Gene3D" id="1.10.287.130">
    <property type="match status" value="1"/>
</dbReference>
<evidence type="ECO:0000256" key="3">
    <source>
        <dbReference type="ARBA" id="ARBA00012438"/>
    </source>
</evidence>
<dbReference type="EMBL" id="OBQD01000004">
    <property type="protein sequence ID" value="SOC37173.1"/>
    <property type="molecule type" value="Genomic_DNA"/>
</dbReference>
<gene>
    <name evidence="14" type="ORF">SAMN05892877_10425</name>
</gene>
<comment type="subcellular location">
    <subcellularLocation>
        <location evidence="2">Membrane</location>
    </subcellularLocation>
</comment>
<keyword evidence="5" id="KW-0808">Transferase</keyword>
<dbReference type="InterPro" id="IPR003660">
    <property type="entry name" value="HAMP_dom"/>
</dbReference>
<evidence type="ECO:0000256" key="7">
    <source>
        <dbReference type="ARBA" id="ARBA00022777"/>
    </source>
</evidence>
<dbReference type="InterPro" id="IPR036097">
    <property type="entry name" value="HisK_dim/P_sf"/>
</dbReference>
<dbReference type="AlphaFoldDB" id="A0A285U628"/>
<dbReference type="Proteomes" id="UP000219167">
    <property type="component" value="Unassembled WGS sequence"/>
</dbReference>
<dbReference type="CDD" id="cd00082">
    <property type="entry name" value="HisKA"/>
    <property type="match status" value="1"/>
</dbReference>
<feature type="transmembrane region" description="Helical" evidence="11">
    <location>
        <begin position="71"/>
        <end position="90"/>
    </location>
</feature>